<keyword evidence="3" id="KW-1185">Reference proteome</keyword>
<dbReference type="RefSeq" id="WP_246442362.1">
    <property type="nucleotide sequence ID" value="NZ_CP048813.1"/>
</dbReference>
<keyword evidence="2" id="KW-0808">Transferase</keyword>
<dbReference type="InterPro" id="IPR029044">
    <property type="entry name" value="Nucleotide-diphossugar_trans"/>
</dbReference>
<dbReference type="InterPro" id="IPR001173">
    <property type="entry name" value="Glyco_trans_2-like"/>
</dbReference>
<dbReference type="CDD" id="cd00761">
    <property type="entry name" value="Glyco_tranf_GTA_type"/>
    <property type="match status" value="1"/>
</dbReference>
<sequence length="280" mass="30095">MPSSSSPRVSVVIPAFQNAEYLAETIESVLKQTFTDFELIVADHSSTDGSHEVALGFAEDPRVTVLTTEAGGGAKRNWDRVSQAARGELIKLLPGDDTLLPTCLEEQVAAFDAHPSAVLVASRRTLTDAKGKPIVASRGLPGLSGLVSGRDAVRATVRAGSNIFGEPGCVLMRRDLLEAKGWWDDTDPYLIDEATYAAVALEGDVVAIDRPLATFRVSVGQWSVRLARQQAGQAAAFHRRLRAADPTLLSATDVRIGNAKALATSFLRRAAYVVLRRRMS</sequence>
<dbReference type="EMBL" id="FNDN01000005">
    <property type="protein sequence ID" value="SDI13033.1"/>
    <property type="molecule type" value="Genomic_DNA"/>
</dbReference>
<dbReference type="PANTHER" id="PTHR22916">
    <property type="entry name" value="GLYCOSYLTRANSFERASE"/>
    <property type="match status" value="1"/>
</dbReference>
<feature type="domain" description="Glycosyltransferase 2-like" evidence="1">
    <location>
        <begin position="10"/>
        <end position="178"/>
    </location>
</feature>
<evidence type="ECO:0000313" key="3">
    <source>
        <dbReference type="Proteomes" id="UP000183263"/>
    </source>
</evidence>
<evidence type="ECO:0000259" key="1">
    <source>
        <dbReference type="Pfam" id="PF00535"/>
    </source>
</evidence>
<dbReference type="GO" id="GO:0016740">
    <property type="term" value="F:transferase activity"/>
    <property type="evidence" value="ECO:0007669"/>
    <property type="project" value="UniProtKB-KW"/>
</dbReference>
<dbReference type="Pfam" id="PF00535">
    <property type="entry name" value="Glycos_transf_2"/>
    <property type="match status" value="1"/>
</dbReference>
<proteinExistence type="predicted"/>
<gene>
    <name evidence="2" type="ORF">SAMN05444695_105136</name>
</gene>
<dbReference type="AlphaFoldDB" id="A0A1G8I2C0"/>
<accession>A0A1G8I2C0</accession>
<reference evidence="2 3" key="1">
    <citation type="submission" date="2016-10" db="EMBL/GenBank/DDBJ databases">
        <authorList>
            <person name="de Groot N.N."/>
        </authorList>
    </citation>
    <scope>NUCLEOTIDE SEQUENCE [LARGE SCALE GENOMIC DNA]</scope>
    <source>
        <strain evidence="2 3">DSM 44892</strain>
    </source>
</reference>
<dbReference type="Gene3D" id="3.90.550.10">
    <property type="entry name" value="Spore Coat Polysaccharide Biosynthesis Protein SpsA, Chain A"/>
    <property type="match status" value="1"/>
</dbReference>
<evidence type="ECO:0000313" key="2">
    <source>
        <dbReference type="EMBL" id="SDI13033.1"/>
    </source>
</evidence>
<organism evidence="2 3">
    <name type="scientific">Rhodococcus triatomae</name>
    <dbReference type="NCBI Taxonomy" id="300028"/>
    <lineage>
        <taxon>Bacteria</taxon>
        <taxon>Bacillati</taxon>
        <taxon>Actinomycetota</taxon>
        <taxon>Actinomycetes</taxon>
        <taxon>Mycobacteriales</taxon>
        <taxon>Nocardiaceae</taxon>
        <taxon>Rhodococcus</taxon>
    </lineage>
</organism>
<dbReference type="Proteomes" id="UP000183263">
    <property type="component" value="Unassembled WGS sequence"/>
</dbReference>
<name>A0A1G8I2C0_9NOCA</name>
<protein>
    <submittedName>
        <fullName evidence="2">Glycosyltransferase involved in cell wall bisynthesis</fullName>
    </submittedName>
</protein>
<dbReference type="SUPFAM" id="SSF53448">
    <property type="entry name" value="Nucleotide-diphospho-sugar transferases"/>
    <property type="match status" value="1"/>
</dbReference>